<comment type="caution">
    <text evidence="3">The sequence shown here is derived from an EMBL/GenBank/DDBJ whole genome shotgun (WGS) entry which is preliminary data.</text>
</comment>
<dbReference type="PANTHER" id="PTHR42845:SF2">
    <property type="entry name" value="F420-NON-REDUCING HYDROGENASE VHU SUBUNIT G"/>
    <property type="match status" value="1"/>
</dbReference>
<dbReference type="EMBL" id="NDWU01000002">
    <property type="protein sequence ID" value="PUA34202.1"/>
    <property type="molecule type" value="Genomic_DNA"/>
</dbReference>
<dbReference type="AlphaFoldDB" id="A0A2R7YBE0"/>
<keyword evidence="1" id="KW-0560">Oxidoreductase</keyword>
<dbReference type="PANTHER" id="PTHR42845">
    <property type="entry name" value="COENZYME F420-REDUCING HYDROGENASE, GAMMA SUBUNIT"/>
    <property type="match status" value="1"/>
</dbReference>
<gene>
    <name evidence="3" type="ORF">B9J98_01015</name>
</gene>
<dbReference type="GO" id="GO:0051536">
    <property type="term" value="F:iron-sulfur cluster binding"/>
    <property type="evidence" value="ECO:0007669"/>
    <property type="project" value="InterPro"/>
</dbReference>
<dbReference type="InterPro" id="IPR037024">
    <property type="entry name" value="NiFe_Hase_small_N_sf"/>
</dbReference>
<dbReference type="SUPFAM" id="SSF56770">
    <property type="entry name" value="HydA/Nqo6-like"/>
    <property type="match status" value="1"/>
</dbReference>
<reference evidence="3 4" key="1">
    <citation type="submission" date="2017-04" db="EMBL/GenBank/DDBJ databases">
        <title>Draft Aigarchaeota genome from a New Zealand hot spring.</title>
        <authorList>
            <person name="Reysenbach A.-L."/>
            <person name="Donaho J.A."/>
            <person name="Gerhart J."/>
            <person name="Kelley J.F."/>
            <person name="Kouba K."/>
            <person name="Podar M."/>
            <person name="Stott M."/>
        </authorList>
    </citation>
    <scope>NUCLEOTIDE SEQUENCE [LARGE SCALE GENOMIC DNA]</scope>
    <source>
        <strain evidence="3">NZ13_MG1</strain>
    </source>
</reference>
<evidence type="ECO:0000313" key="3">
    <source>
        <dbReference type="EMBL" id="PUA34202.1"/>
    </source>
</evidence>
<dbReference type="Pfam" id="PF01058">
    <property type="entry name" value="Oxidored_q6"/>
    <property type="match status" value="1"/>
</dbReference>
<sequence>MLAIIPGANCAGCDYSLLDLGEKAVEVLMAVDIAYWPTAADLKLEDLEKLPDGSVDIVLFEGAVNNDETEEMAKLARRKAKNLVAFGACACFGGIPGLANVASRDGVLQKAYVKTLSTLNPNGVLPSKLTRLGDEELTIPEFLDTVKSLNQVVNVDYYLPGCPPPLKLVADALAAALSGKLPPKGTVFGSMKSVCDECKRVREGKRIMEIKRYHQFIPDPDRCLLEQGIICMGPATRGGCDAVCPTMNVPCRGCMGPTPESQDQGARMLSALSSVVGLEVEAGLGDEEVRKIIEQIKDPLGTFYRYSLPRSILRRVWGARE</sequence>
<dbReference type="GO" id="GO:0016491">
    <property type="term" value="F:oxidoreductase activity"/>
    <property type="evidence" value="ECO:0007669"/>
    <property type="project" value="UniProtKB-KW"/>
</dbReference>
<evidence type="ECO:0000313" key="4">
    <source>
        <dbReference type="Proteomes" id="UP000244066"/>
    </source>
</evidence>
<evidence type="ECO:0000259" key="2">
    <source>
        <dbReference type="Pfam" id="PF01058"/>
    </source>
</evidence>
<dbReference type="InterPro" id="IPR006137">
    <property type="entry name" value="NADH_UbQ_OxRdtase-like_20kDa"/>
</dbReference>
<evidence type="ECO:0000256" key="1">
    <source>
        <dbReference type="ARBA" id="ARBA00023002"/>
    </source>
</evidence>
<dbReference type="InterPro" id="IPR051349">
    <property type="entry name" value="Hydrogenase_assoc-protein"/>
</dbReference>
<feature type="domain" description="NADH:ubiquinone oxidoreductase-like 20kDa subunit" evidence="2">
    <location>
        <begin position="10"/>
        <end position="175"/>
    </location>
</feature>
<dbReference type="Proteomes" id="UP000244066">
    <property type="component" value="Unassembled WGS sequence"/>
</dbReference>
<dbReference type="Gene3D" id="3.40.50.700">
    <property type="entry name" value="NADH:ubiquinone oxidoreductase-like, 20kDa subunit"/>
    <property type="match status" value="1"/>
</dbReference>
<protein>
    <submittedName>
        <fullName evidence="3">Oxidoreductase</fullName>
    </submittedName>
</protein>
<name>A0A2R7YBE0_9ARCH</name>
<proteinExistence type="predicted"/>
<accession>A0A2R7YBE0</accession>
<organism evidence="3 4">
    <name type="scientific">Candidatus Terraquivivens tikiterensis</name>
    <dbReference type="NCBI Taxonomy" id="1980982"/>
    <lineage>
        <taxon>Archaea</taxon>
        <taxon>Nitrososphaerota</taxon>
        <taxon>Candidatus Wolframiiraptoraceae</taxon>
        <taxon>Candidatus Terraquivivens</taxon>
    </lineage>
</organism>